<dbReference type="AlphaFoldDB" id="A0A8S0VH98"/>
<evidence type="ECO:0000259" key="2">
    <source>
        <dbReference type="SMART" id="SM00451"/>
    </source>
</evidence>
<comment type="caution">
    <text evidence="3">The sequence shown here is derived from an EMBL/GenBank/DDBJ whole genome shotgun (WGS) entry which is preliminary data.</text>
</comment>
<dbReference type="InterPro" id="IPR013087">
    <property type="entry name" value="Znf_C2H2_type"/>
</dbReference>
<dbReference type="SMART" id="SM00451">
    <property type="entry name" value="ZnF_U1"/>
    <property type="match status" value="2"/>
</dbReference>
<name>A0A8S0VH98_OLEEU</name>
<evidence type="ECO:0000313" key="4">
    <source>
        <dbReference type="Proteomes" id="UP000594638"/>
    </source>
</evidence>
<evidence type="ECO:0000256" key="1">
    <source>
        <dbReference type="SAM" id="MobiDB-lite"/>
    </source>
</evidence>
<feature type="domain" description="U1-type" evidence="2">
    <location>
        <begin position="336"/>
        <end position="370"/>
    </location>
</feature>
<dbReference type="OrthoDB" id="434647at2759"/>
<dbReference type="SUPFAM" id="SSF57667">
    <property type="entry name" value="beta-beta-alpha zinc fingers"/>
    <property type="match status" value="2"/>
</dbReference>
<feature type="region of interest" description="Disordered" evidence="1">
    <location>
        <begin position="128"/>
        <end position="157"/>
    </location>
</feature>
<protein>
    <submittedName>
        <fullName evidence="3">Mediator of RNA polymerase II transcription subunit 12-like</fullName>
    </submittedName>
</protein>
<feature type="domain" description="U1-type" evidence="2">
    <location>
        <begin position="184"/>
        <end position="214"/>
    </location>
</feature>
<dbReference type="PANTHER" id="PTHR47487:SF3">
    <property type="entry name" value="GLUTENIN, HIGH MOLECULAR WEIGHT SUBUNIT 12-LIKE"/>
    <property type="match status" value="1"/>
</dbReference>
<feature type="region of interest" description="Disordered" evidence="1">
    <location>
        <begin position="297"/>
        <end position="331"/>
    </location>
</feature>
<sequence length="520" mass="56386">MDYPANYLQQAYHPSSQIQGYDQSAQAYYAYHHYGNQQQHAYYGYPQHHQQGEPTPPGVTVPQPVTQQAAEQSQNSYYYPHAVALNMDPQQGGTGGYGVGAMPTESHQPVAQASYGGTGILDGGPSRGAQGQFGSKPKVTGCPFRGRGRGRGLGKHTSVSNQVSIPVAGVGHSAPVWPPPQIAWCELCRVDCNTLEILEQHRNGKKHKKNLKVYEELQRLNKDLTGGQNEQPLTFEVKPEGLSKPAESEGDGTEQPPRENLPSQPVREENRVSTENQNVEEVEPNEELAQYPRMNHYEGRGRGFKRNTRGGGRGGKWMRYNDGSRRPTEPPMPKGFVPLICELCNVKCESVITFQGHLVGKKHQSNAKRFQGHQDVIGQAALQALLPALQALYPQLQVLCQQNPNASTSLAPQITMQGFPGPEGNFAQPGLSGWTQGQASTVDPVTLTAMPPPLSMENQDPQTSNLQGIASETSTQNAAMEEASSHVQSDINCSSDSLGVAATENVAAGSELVSSGTRMD</sequence>
<dbReference type="PANTHER" id="PTHR47487">
    <property type="entry name" value="OS06G0651300 PROTEIN-RELATED"/>
    <property type="match status" value="1"/>
</dbReference>
<gene>
    <name evidence="3" type="ORF">OLEA9_A041985</name>
</gene>
<dbReference type="GO" id="GO:0008270">
    <property type="term" value="F:zinc ion binding"/>
    <property type="evidence" value="ECO:0007669"/>
    <property type="project" value="InterPro"/>
</dbReference>
<proteinExistence type="predicted"/>
<dbReference type="Gene3D" id="3.30.160.60">
    <property type="entry name" value="Classic Zinc Finger"/>
    <property type="match status" value="2"/>
</dbReference>
<feature type="region of interest" description="Disordered" evidence="1">
    <location>
        <begin position="222"/>
        <end position="284"/>
    </location>
</feature>
<dbReference type="Pfam" id="PF12874">
    <property type="entry name" value="zf-met"/>
    <property type="match status" value="2"/>
</dbReference>
<organism evidence="3 4">
    <name type="scientific">Olea europaea subsp. europaea</name>
    <dbReference type="NCBI Taxonomy" id="158383"/>
    <lineage>
        <taxon>Eukaryota</taxon>
        <taxon>Viridiplantae</taxon>
        <taxon>Streptophyta</taxon>
        <taxon>Embryophyta</taxon>
        <taxon>Tracheophyta</taxon>
        <taxon>Spermatophyta</taxon>
        <taxon>Magnoliopsida</taxon>
        <taxon>eudicotyledons</taxon>
        <taxon>Gunneridae</taxon>
        <taxon>Pentapetalae</taxon>
        <taxon>asterids</taxon>
        <taxon>lamiids</taxon>
        <taxon>Lamiales</taxon>
        <taxon>Oleaceae</taxon>
        <taxon>Oleeae</taxon>
        <taxon>Olea</taxon>
    </lineage>
</organism>
<dbReference type="EMBL" id="CACTIH010009265">
    <property type="protein sequence ID" value="CAA3028680.1"/>
    <property type="molecule type" value="Genomic_DNA"/>
</dbReference>
<keyword evidence="4" id="KW-1185">Reference proteome</keyword>
<dbReference type="Gramene" id="OE9A041985T1">
    <property type="protein sequence ID" value="OE9A041985C1"/>
    <property type="gene ID" value="OE9A041985"/>
</dbReference>
<dbReference type="GO" id="GO:0003676">
    <property type="term" value="F:nucleic acid binding"/>
    <property type="evidence" value="ECO:0007669"/>
    <property type="project" value="InterPro"/>
</dbReference>
<feature type="region of interest" description="Disordered" evidence="1">
    <location>
        <begin position="46"/>
        <end position="72"/>
    </location>
</feature>
<reference evidence="3 4" key="1">
    <citation type="submission" date="2019-12" db="EMBL/GenBank/DDBJ databases">
        <authorList>
            <person name="Alioto T."/>
            <person name="Alioto T."/>
            <person name="Gomez Garrido J."/>
        </authorList>
    </citation>
    <scope>NUCLEOTIDE SEQUENCE [LARGE SCALE GENOMIC DNA]</scope>
</reference>
<dbReference type="Proteomes" id="UP000594638">
    <property type="component" value="Unassembled WGS sequence"/>
</dbReference>
<dbReference type="InterPro" id="IPR003604">
    <property type="entry name" value="Matrin/U1-like-C_Znf_C2H2"/>
</dbReference>
<evidence type="ECO:0000313" key="3">
    <source>
        <dbReference type="EMBL" id="CAA3028680.1"/>
    </source>
</evidence>
<dbReference type="InterPro" id="IPR036236">
    <property type="entry name" value="Znf_C2H2_sf"/>
</dbReference>
<accession>A0A8S0VH98</accession>